<evidence type="ECO:0000256" key="1">
    <source>
        <dbReference type="ARBA" id="ARBA00022723"/>
    </source>
</evidence>
<dbReference type="Proteomes" id="UP000069940">
    <property type="component" value="Unassembled WGS sequence"/>
</dbReference>
<feature type="coiled-coil region" evidence="4">
    <location>
        <begin position="376"/>
        <end position="428"/>
    </location>
</feature>
<keyword evidence="1" id="KW-0479">Metal-binding</keyword>
<evidence type="ECO:0000313" key="8">
    <source>
        <dbReference type="Proteomes" id="UP000069940"/>
    </source>
</evidence>
<dbReference type="PROSITE" id="PS01359">
    <property type="entry name" value="ZF_PHD_1"/>
    <property type="match status" value="1"/>
</dbReference>
<feature type="region of interest" description="Disordered" evidence="5">
    <location>
        <begin position="177"/>
        <end position="200"/>
    </location>
</feature>
<protein>
    <recommendedName>
        <fullName evidence="6">Zinc finger PHD-type domain-containing protein</fullName>
    </recommendedName>
</protein>
<reference evidence="8" key="1">
    <citation type="journal article" date="2015" name="Proc. Natl. Acad. Sci. U.S.A.">
        <title>Genome sequence of the Asian Tiger mosquito, Aedes albopictus, reveals insights into its biology, genetics, and evolution.</title>
        <authorList>
            <person name="Chen X.G."/>
            <person name="Jiang X."/>
            <person name="Gu J."/>
            <person name="Xu M."/>
            <person name="Wu Y."/>
            <person name="Deng Y."/>
            <person name="Zhang C."/>
            <person name="Bonizzoni M."/>
            <person name="Dermauw W."/>
            <person name="Vontas J."/>
            <person name="Armbruster P."/>
            <person name="Huang X."/>
            <person name="Yang Y."/>
            <person name="Zhang H."/>
            <person name="He W."/>
            <person name="Peng H."/>
            <person name="Liu Y."/>
            <person name="Wu K."/>
            <person name="Chen J."/>
            <person name="Lirakis M."/>
            <person name="Topalis P."/>
            <person name="Van Leeuwen T."/>
            <person name="Hall A.B."/>
            <person name="Jiang X."/>
            <person name="Thorpe C."/>
            <person name="Mueller R.L."/>
            <person name="Sun C."/>
            <person name="Waterhouse R.M."/>
            <person name="Yan G."/>
            <person name="Tu Z.J."/>
            <person name="Fang X."/>
            <person name="James A.A."/>
        </authorList>
    </citation>
    <scope>NUCLEOTIDE SEQUENCE [LARGE SCALE GENOMIC DNA]</scope>
    <source>
        <strain evidence="8">Foshan</strain>
    </source>
</reference>
<dbReference type="CDD" id="cd15489">
    <property type="entry name" value="PHD_SF"/>
    <property type="match status" value="1"/>
</dbReference>
<dbReference type="EnsemblMetazoa" id="AALFPA23_017423.R25422">
    <property type="protein sequence ID" value="AALFPA23_017423.P25422"/>
    <property type="gene ID" value="AALFPA23_017423"/>
</dbReference>
<dbReference type="InterPro" id="IPR019787">
    <property type="entry name" value="Znf_PHD-finger"/>
</dbReference>
<proteinExistence type="predicted"/>
<evidence type="ECO:0000313" key="7">
    <source>
        <dbReference type="EnsemblMetazoa" id="AALFPA23_017423.P25422"/>
    </source>
</evidence>
<feature type="coiled-coil region" evidence="4">
    <location>
        <begin position="120"/>
        <end position="177"/>
    </location>
</feature>
<dbReference type="SUPFAM" id="SSF57903">
    <property type="entry name" value="FYVE/PHD zinc finger"/>
    <property type="match status" value="1"/>
</dbReference>
<evidence type="ECO:0000256" key="5">
    <source>
        <dbReference type="SAM" id="MobiDB-lite"/>
    </source>
</evidence>
<keyword evidence="3" id="KW-0862">Zinc</keyword>
<sequence>MSRRSDIRQTRSQARALREQQINLQGGMEQSTHSSAENRNVAAATVRADAFDCGKCDRLNNAEPMISCQDCRVYYHLSCANATAETVQGRPFVCSSCARLPFLPPARSMSGRWSSSSARQARIARELQRLEEERQLEEEIQREQIEQEKSLAERSRREKLERQRQFIARKYDLLSQADADEDDGSNSGSDNRNSRVESWVRAQGAAVAGPSEVVVNVTDSIQRPSDSSAGNIPAVNLQSTPLTQKKATGANTNHAPSLADQLAAAIDVETTGSITIGDTVDDEEEGAVGIDGTLSRRSAYHPISPVNTRMYDQVLEEPNPVKPTTGAVPKVVRSTTLFERWRSETASLRKCTDLESEHRKENDLRRKRELELTNQLKQMEIQRRDEQQIRRAMEEEFQQRERDQALIEERKQRELAAVQDELHRLREIEQQFLKQREQQPTSVRIVCLFRCHRAVDASASPTDGTSCGVSDTR</sequence>
<dbReference type="InterPro" id="IPR001965">
    <property type="entry name" value="Znf_PHD"/>
</dbReference>
<dbReference type="InterPro" id="IPR013083">
    <property type="entry name" value="Znf_RING/FYVE/PHD"/>
</dbReference>
<dbReference type="RefSeq" id="XP_062713258.1">
    <property type="nucleotide sequence ID" value="XM_062857274.1"/>
</dbReference>
<evidence type="ECO:0000259" key="6">
    <source>
        <dbReference type="SMART" id="SM00249"/>
    </source>
</evidence>
<accession>A0ABM1ZD95</accession>
<dbReference type="Gene3D" id="3.30.40.10">
    <property type="entry name" value="Zinc/RING finger domain, C3HC4 (zinc finger)"/>
    <property type="match status" value="1"/>
</dbReference>
<name>A0ABM1ZD95_AEDAL</name>
<reference evidence="7" key="2">
    <citation type="submission" date="2025-05" db="UniProtKB">
        <authorList>
            <consortium name="EnsemblMetazoa"/>
        </authorList>
    </citation>
    <scope>IDENTIFICATION</scope>
    <source>
        <strain evidence="7">Foshan</strain>
    </source>
</reference>
<keyword evidence="8" id="KW-1185">Reference proteome</keyword>
<evidence type="ECO:0000256" key="4">
    <source>
        <dbReference type="SAM" id="Coils"/>
    </source>
</evidence>
<dbReference type="InterPro" id="IPR019786">
    <property type="entry name" value="Zinc_finger_PHD-type_CS"/>
</dbReference>
<dbReference type="InterPro" id="IPR011011">
    <property type="entry name" value="Znf_FYVE_PHD"/>
</dbReference>
<dbReference type="GeneID" id="134290203"/>
<feature type="domain" description="Zinc finger PHD-type" evidence="6">
    <location>
        <begin position="52"/>
        <end position="98"/>
    </location>
</feature>
<dbReference type="Pfam" id="PF00628">
    <property type="entry name" value="PHD"/>
    <property type="match status" value="1"/>
</dbReference>
<evidence type="ECO:0000256" key="3">
    <source>
        <dbReference type="ARBA" id="ARBA00022833"/>
    </source>
</evidence>
<keyword evidence="4" id="KW-0175">Coiled coil</keyword>
<keyword evidence="2" id="KW-0863">Zinc-finger</keyword>
<dbReference type="SMART" id="SM00249">
    <property type="entry name" value="PHD"/>
    <property type="match status" value="1"/>
</dbReference>
<organism evidence="7 8">
    <name type="scientific">Aedes albopictus</name>
    <name type="common">Asian tiger mosquito</name>
    <name type="synonym">Stegomyia albopicta</name>
    <dbReference type="NCBI Taxonomy" id="7160"/>
    <lineage>
        <taxon>Eukaryota</taxon>
        <taxon>Metazoa</taxon>
        <taxon>Ecdysozoa</taxon>
        <taxon>Arthropoda</taxon>
        <taxon>Hexapoda</taxon>
        <taxon>Insecta</taxon>
        <taxon>Pterygota</taxon>
        <taxon>Neoptera</taxon>
        <taxon>Endopterygota</taxon>
        <taxon>Diptera</taxon>
        <taxon>Nematocera</taxon>
        <taxon>Culicoidea</taxon>
        <taxon>Culicidae</taxon>
        <taxon>Culicinae</taxon>
        <taxon>Aedini</taxon>
        <taxon>Aedes</taxon>
        <taxon>Stegomyia</taxon>
    </lineage>
</organism>
<evidence type="ECO:0000256" key="2">
    <source>
        <dbReference type="ARBA" id="ARBA00022771"/>
    </source>
</evidence>